<evidence type="ECO:0000259" key="3">
    <source>
        <dbReference type="Pfam" id="PF08652"/>
    </source>
</evidence>
<dbReference type="GO" id="GO:0046872">
    <property type="term" value="F:metal ion binding"/>
    <property type="evidence" value="ECO:0007669"/>
    <property type="project" value="UniProtKB-KW"/>
</dbReference>
<dbReference type="KEGG" id="mng:MNEG_7217"/>
<evidence type="ECO:0000256" key="2">
    <source>
        <dbReference type="RuleBase" id="RU367113"/>
    </source>
</evidence>
<comment type="cofactor">
    <cofactor evidence="2">
        <name>a divalent metal cation</name>
        <dbReference type="ChEBI" id="CHEBI:60240"/>
    </cofactor>
</comment>
<comment type="function">
    <text evidence="2">Decapping enzyme for NAD-capped RNAs: specifically hydrolyzes the nicotinamide adenine dinucleotide (NAD) cap from a subset of RNAs by removing the entire NAD moiety from the 5'-end of an NAD-capped RNA.</text>
</comment>
<dbReference type="GO" id="GO:0004518">
    <property type="term" value="F:nuclease activity"/>
    <property type="evidence" value="ECO:0007669"/>
    <property type="project" value="UniProtKB-KW"/>
</dbReference>
<dbReference type="Pfam" id="PF08652">
    <property type="entry name" value="RAI1"/>
    <property type="match status" value="1"/>
</dbReference>
<dbReference type="GO" id="GO:0003723">
    <property type="term" value="F:RNA binding"/>
    <property type="evidence" value="ECO:0007669"/>
    <property type="project" value="UniProtKB-KW"/>
</dbReference>
<dbReference type="GO" id="GO:0000956">
    <property type="term" value="P:nuclear-transcribed mRNA catabolic process"/>
    <property type="evidence" value="ECO:0007669"/>
    <property type="project" value="TreeGrafter"/>
</dbReference>
<comment type="subcellular location">
    <subcellularLocation>
        <location evidence="2">Nucleus</location>
    </subcellularLocation>
</comment>
<dbReference type="AlphaFoldDB" id="A0A0D2MBZ7"/>
<feature type="domain" description="RAI1-like" evidence="3">
    <location>
        <begin position="27"/>
        <end position="344"/>
    </location>
</feature>
<name>A0A0D2MBZ7_9CHLO</name>
<dbReference type="InterPro" id="IPR013961">
    <property type="entry name" value="RAI1"/>
</dbReference>
<dbReference type="GeneID" id="25740093"/>
<proteinExistence type="inferred from homology"/>
<sequence>MAQSDDVFDVRKWMNTRSRLTDPVPVTQPKQLTVWTKTSKRDQGGRFLFGDTSGLLTFQQPQLPADLNAGFPDKYIAKEEGEASPVDTIVQAASIAGVDWGPVNVVTYRNNLNKVLLTPLGGRDAWTIDACLLGGTLFLDIVKAGQDNKTWPDQDRMCYYGYKFEALCTGDLEEVDATSEFATVVRYKLGRHRVVMAAEIDAAAAPTGGAGAPGQQQQQQQQEQRPQYVELKCYKIPGHPRAEANIYSQKHPRWWVQSFLAGVQQLALGARDDKGTLVRVHTVAVQELPELSARATQPWDANMLLRFGDECLSWMRERAARAGEGAQLRFEHDPARRVVACREAPGGAMAARLRRLLPFAGAAENVAGGGAEVEVAGSKGEPQQQEAGT</sequence>
<evidence type="ECO:0000313" key="4">
    <source>
        <dbReference type="EMBL" id="KIZ00745.1"/>
    </source>
</evidence>
<dbReference type="GO" id="GO:0005634">
    <property type="term" value="C:nucleus"/>
    <property type="evidence" value="ECO:0007669"/>
    <property type="project" value="UniProtKB-SubCell"/>
</dbReference>
<keyword evidence="2" id="KW-0479">Metal-binding</keyword>
<organism evidence="4 5">
    <name type="scientific">Monoraphidium neglectum</name>
    <dbReference type="NCBI Taxonomy" id="145388"/>
    <lineage>
        <taxon>Eukaryota</taxon>
        <taxon>Viridiplantae</taxon>
        <taxon>Chlorophyta</taxon>
        <taxon>core chlorophytes</taxon>
        <taxon>Chlorophyceae</taxon>
        <taxon>CS clade</taxon>
        <taxon>Sphaeropleales</taxon>
        <taxon>Selenastraceae</taxon>
        <taxon>Monoraphidium</taxon>
    </lineage>
</organism>
<dbReference type="InterPro" id="IPR039039">
    <property type="entry name" value="RAI1-like_fam"/>
</dbReference>
<dbReference type="PANTHER" id="PTHR12395">
    <property type="entry name" value="DOM-3 RELATED"/>
    <property type="match status" value="1"/>
</dbReference>
<dbReference type="GO" id="GO:0005829">
    <property type="term" value="C:cytosol"/>
    <property type="evidence" value="ECO:0007669"/>
    <property type="project" value="TreeGrafter"/>
</dbReference>
<dbReference type="EC" id="3.6.1.-" evidence="2"/>
<keyword evidence="2" id="KW-0378">Hydrolase</keyword>
<gene>
    <name evidence="4" type="ORF">MNEG_7217</name>
</gene>
<dbReference type="GO" id="GO:0000166">
    <property type="term" value="F:nucleotide binding"/>
    <property type="evidence" value="ECO:0007669"/>
    <property type="project" value="UniProtKB-KW"/>
</dbReference>
<reference evidence="4 5" key="1">
    <citation type="journal article" date="2013" name="BMC Genomics">
        <title>Reconstruction of the lipid metabolism for the microalga Monoraphidium neglectum from its genome sequence reveals characteristics suitable for biofuel production.</title>
        <authorList>
            <person name="Bogen C."/>
            <person name="Al-Dilaimi A."/>
            <person name="Albersmeier A."/>
            <person name="Wichmann J."/>
            <person name="Grundmann M."/>
            <person name="Rupp O."/>
            <person name="Lauersen K.J."/>
            <person name="Blifernez-Klassen O."/>
            <person name="Kalinowski J."/>
            <person name="Goesmann A."/>
            <person name="Mussgnug J.H."/>
            <person name="Kruse O."/>
        </authorList>
    </citation>
    <scope>NUCLEOTIDE SEQUENCE [LARGE SCALE GENOMIC DNA]</scope>
    <source>
        <strain evidence="4 5">SAG 48.87</strain>
    </source>
</reference>
<dbReference type="STRING" id="145388.A0A0D2MBZ7"/>
<dbReference type="GO" id="GO:0110155">
    <property type="term" value="P:NAD-cap decapping"/>
    <property type="evidence" value="ECO:0007669"/>
    <property type="project" value="TreeGrafter"/>
</dbReference>
<keyword evidence="2" id="KW-0694">RNA-binding</keyword>
<dbReference type="EMBL" id="KK101476">
    <property type="protein sequence ID" value="KIZ00745.1"/>
    <property type="molecule type" value="Genomic_DNA"/>
</dbReference>
<dbReference type="OrthoDB" id="5853397at2759"/>
<keyword evidence="2" id="KW-0547">Nucleotide-binding</keyword>
<dbReference type="Proteomes" id="UP000054498">
    <property type="component" value="Unassembled WGS sequence"/>
</dbReference>
<accession>A0A0D2MBZ7</accession>
<dbReference type="PANTHER" id="PTHR12395:SF9">
    <property type="entry name" value="DECAPPING AND EXORIBONUCLEASE PROTEIN"/>
    <property type="match status" value="1"/>
</dbReference>
<dbReference type="RefSeq" id="XP_013899764.1">
    <property type="nucleotide sequence ID" value="XM_014044310.1"/>
</dbReference>
<dbReference type="GO" id="GO:0034353">
    <property type="term" value="F:mRNA 5'-diphosphatase activity"/>
    <property type="evidence" value="ECO:0007669"/>
    <property type="project" value="TreeGrafter"/>
</dbReference>
<keyword evidence="2" id="KW-0539">Nucleus</keyword>
<protein>
    <recommendedName>
        <fullName evidence="2">Decapping nuclease</fullName>
        <ecNumber evidence="2">3.6.1.-</ecNumber>
    </recommendedName>
</protein>
<evidence type="ECO:0000313" key="5">
    <source>
        <dbReference type="Proteomes" id="UP000054498"/>
    </source>
</evidence>
<keyword evidence="2" id="KW-0540">Nuclease</keyword>
<keyword evidence="5" id="KW-1185">Reference proteome</keyword>
<comment type="similarity">
    <text evidence="1 2">Belongs to the DXO/Dom3Z family.</text>
</comment>
<evidence type="ECO:0000256" key="1">
    <source>
        <dbReference type="ARBA" id="ARBA00006562"/>
    </source>
</evidence>